<proteinExistence type="predicted"/>
<organism evidence="1 2">
    <name type="scientific">Trypanosoma vivax (strain Y486)</name>
    <dbReference type="NCBI Taxonomy" id="1055687"/>
    <lineage>
        <taxon>Eukaryota</taxon>
        <taxon>Discoba</taxon>
        <taxon>Euglenozoa</taxon>
        <taxon>Kinetoplastea</taxon>
        <taxon>Metakinetoplastina</taxon>
        <taxon>Trypanosomatida</taxon>
        <taxon>Trypanosomatidae</taxon>
        <taxon>Trypanosoma</taxon>
        <taxon>Duttonella</taxon>
    </lineage>
</organism>
<protein>
    <submittedName>
        <fullName evidence="1">Uncharacterized protein</fullName>
    </submittedName>
</protein>
<name>F9WMP5_TRYVY</name>
<dbReference type="VEuPathDB" id="TriTrypDB:TvY486_0015070"/>
<dbReference type="Proteomes" id="UP000009027">
    <property type="component" value="Unassembled WGS sequence"/>
</dbReference>
<keyword evidence="2" id="KW-1185">Reference proteome</keyword>
<dbReference type="EMBL" id="CAEX01001928">
    <property type="protein sequence ID" value="CCD18805.1"/>
    <property type="molecule type" value="Genomic_DNA"/>
</dbReference>
<sequence>MDELESKVAKQKLALLSALQNDTAVVSGMNPAISAIYLAAGPIIHKVNVQVSLSNVKEDLRKLPHFEEGMTIANQTVDRIMATWWKGNTQLLIENLKWLTENSLSICSKCVATKLPKNYHQNYTNYVNAIKFAALYKKDLINYMGTIGSIDRFDEGQRNASSNTTNKLLGNKFAKQLEVILDDMNALKVSAREIRKERAQLLAARQKNEEERRHSCTDLWSQLLTLVRLK</sequence>
<evidence type="ECO:0000313" key="2">
    <source>
        <dbReference type="Proteomes" id="UP000009027"/>
    </source>
</evidence>
<accession>F9WMP5</accession>
<reference evidence="1 2" key="1">
    <citation type="journal article" date="2012" name="Proc. Natl. Acad. Sci. U.S.A.">
        <title>Antigenic diversity is generated by distinct evolutionary mechanisms in African trypanosome species.</title>
        <authorList>
            <person name="Jackson A.P."/>
            <person name="Berry A."/>
            <person name="Aslett M."/>
            <person name="Allison H.C."/>
            <person name="Burton P."/>
            <person name="Vavrova-Anderson J."/>
            <person name="Brown R."/>
            <person name="Browne H."/>
            <person name="Corton N."/>
            <person name="Hauser H."/>
            <person name="Gamble J."/>
            <person name="Gilderthorp R."/>
            <person name="Marcello L."/>
            <person name="McQuillan J."/>
            <person name="Otto T.D."/>
            <person name="Quail M.A."/>
            <person name="Sanders M.J."/>
            <person name="van Tonder A."/>
            <person name="Ginger M.L."/>
            <person name="Field M.C."/>
            <person name="Barry J.D."/>
            <person name="Hertz-Fowler C."/>
            <person name="Berriman M."/>
        </authorList>
    </citation>
    <scope>NUCLEOTIDE SEQUENCE</scope>
    <source>
        <strain evidence="1 2">Y486</strain>
    </source>
</reference>
<dbReference type="AlphaFoldDB" id="F9WMP5"/>
<evidence type="ECO:0000313" key="1">
    <source>
        <dbReference type="EMBL" id="CCD18805.1"/>
    </source>
</evidence>
<gene>
    <name evidence="1" type="ORF">TvY486_0015070</name>
</gene>